<accession>A0AAX4JV23</accession>
<dbReference type="SUPFAM" id="SSF48403">
    <property type="entry name" value="Ankyrin repeat"/>
    <property type="match status" value="1"/>
</dbReference>
<evidence type="ECO:0000313" key="3">
    <source>
        <dbReference type="EMBL" id="WWC88430.1"/>
    </source>
</evidence>
<dbReference type="GeneID" id="91094011"/>
<evidence type="ECO:0000256" key="1">
    <source>
        <dbReference type="PROSITE-ProRule" id="PRU00023"/>
    </source>
</evidence>
<protein>
    <recommendedName>
        <fullName evidence="5">Ankyrin repeat protein</fullName>
    </recommendedName>
</protein>
<dbReference type="PROSITE" id="PS50088">
    <property type="entry name" value="ANK_REPEAT"/>
    <property type="match status" value="1"/>
</dbReference>
<gene>
    <name evidence="3" type="ORF">L201_003341</name>
</gene>
<dbReference type="RefSeq" id="XP_066075193.1">
    <property type="nucleotide sequence ID" value="XM_066219096.1"/>
</dbReference>
<name>A0AAX4JV23_9TREE</name>
<keyword evidence="4" id="KW-1185">Reference proteome</keyword>
<feature type="repeat" description="ANK" evidence="1">
    <location>
        <begin position="57"/>
        <end position="89"/>
    </location>
</feature>
<feature type="region of interest" description="Disordered" evidence="2">
    <location>
        <begin position="119"/>
        <end position="139"/>
    </location>
</feature>
<evidence type="ECO:0000256" key="2">
    <source>
        <dbReference type="SAM" id="MobiDB-lite"/>
    </source>
</evidence>
<feature type="compositionally biased region" description="Polar residues" evidence="2">
    <location>
        <begin position="119"/>
        <end position="130"/>
    </location>
</feature>
<dbReference type="AlphaFoldDB" id="A0AAX4JV23"/>
<evidence type="ECO:0000313" key="4">
    <source>
        <dbReference type="Proteomes" id="UP001355207"/>
    </source>
</evidence>
<sequence>MSNSPSPEPPSRQPTAPALRCAELPRRLFRDPPNPFEPIHPLIKYLFENYTPAPNSHKGYPLFRAILTSNYELVTYLLQNDADPNIRDCFALDIAISMKDLKMVRLLVERNLPASSGLNQNPIIPSTPSPSKEDIKKGKKVKLGDRIEVGTRMVEKAIEKGSKEIINYFVYEKKVMPPLHSIMKIGKPDSTKISKHQKRKKPSGPSSRA</sequence>
<dbReference type="InterPro" id="IPR002110">
    <property type="entry name" value="Ankyrin_rpt"/>
</dbReference>
<dbReference type="InterPro" id="IPR036770">
    <property type="entry name" value="Ankyrin_rpt-contain_sf"/>
</dbReference>
<feature type="compositionally biased region" description="Basic residues" evidence="2">
    <location>
        <begin position="193"/>
        <end position="202"/>
    </location>
</feature>
<reference evidence="3 4" key="1">
    <citation type="submission" date="2024-01" db="EMBL/GenBank/DDBJ databases">
        <title>Comparative genomics of Cryptococcus and Kwoniella reveals pathogenesis evolution and contrasting modes of karyotype evolution via chromosome fusion or intercentromeric recombination.</title>
        <authorList>
            <person name="Coelho M.A."/>
            <person name="David-Palma M."/>
            <person name="Shea T."/>
            <person name="Bowers K."/>
            <person name="McGinley-Smith S."/>
            <person name="Mohammad A.W."/>
            <person name="Gnirke A."/>
            <person name="Yurkov A.M."/>
            <person name="Nowrousian M."/>
            <person name="Sun S."/>
            <person name="Cuomo C.A."/>
            <person name="Heitman J."/>
        </authorList>
    </citation>
    <scope>NUCLEOTIDE SEQUENCE [LARGE SCALE GENOMIC DNA]</scope>
    <source>
        <strain evidence="3 4">CBS 6074</strain>
    </source>
</reference>
<organism evidence="3 4">
    <name type="scientific">Kwoniella dendrophila CBS 6074</name>
    <dbReference type="NCBI Taxonomy" id="1295534"/>
    <lineage>
        <taxon>Eukaryota</taxon>
        <taxon>Fungi</taxon>
        <taxon>Dikarya</taxon>
        <taxon>Basidiomycota</taxon>
        <taxon>Agaricomycotina</taxon>
        <taxon>Tremellomycetes</taxon>
        <taxon>Tremellales</taxon>
        <taxon>Cryptococcaceae</taxon>
        <taxon>Kwoniella</taxon>
    </lineage>
</organism>
<keyword evidence="1" id="KW-0040">ANK repeat</keyword>
<dbReference type="Proteomes" id="UP001355207">
    <property type="component" value="Chromosome 4"/>
</dbReference>
<dbReference type="Pfam" id="PF12796">
    <property type="entry name" value="Ank_2"/>
    <property type="match status" value="1"/>
</dbReference>
<proteinExistence type="predicted"/>
<evidence type="ECO:0008006" key="5">
    <source>
        <dbReference type="Google" id="ProtNLM"/>
    </source>
</evidence>
<dbReference type="Gene3D" id="1.25.40.20">
    <property type="entry name" value="Ankyrin repeat-containing domain"/>
    <property type="match status" value="1"/>
</dbReference>
<feature type="region of interest" description="Disordered" evidence="2">
    <location>
        <begin position="184"/>
        <end position="209"/>
    </location>
</feature>
<dbReference type="EMBL" id="CP144101">
    <property type="protein sequence ID" value="WWC88430.1"/>
    <property type="molecule type" value="Genomic_DNA"/>
</dbReference>